<gene>
    <name evidence="5" type="ORF">UCCLBBS449_0243</name>
</gene>
<accession>A0A5B7XX73</accession>
<feature type="domain" description="TcaA 4th" evidence="4">
    <location>
        <begin position="262"/>
        <end position="333"/>
    </location>
</feature>
<evidence type="ECO:0000259" key="4">
    <source>
        <dbReference type="Pfam" id="PF22820"/>
    </source>
</evidence>
<dbReference type="PANTHER" id="PTHR40038">
    <property type="entry name" value="MEMBRANE-ASSOCIATED PROTEIN TCAA"/>
    <property type="match status" value="1"/>
</dbReference>
<dbReference type="PANTHER" id="PTHR40038:SF1">
    <property type="entry name" value="MEMBRANE-ASSOCIATED PROTEIN TCAA"/>
    <property type="match status" value="1"/>
</dbReference>
<protein>
    <submittedName>
        <fullName evidence="5">Putative membrane protein</fullName>
    </submittedName>
</protein>
<dbReference type="InterPro" id="IPR054530">
    <property type="entry name" value="TcaA_4th"/>
</dbReference>
<feature type="compositionally biased region" description="Low complexity" evidence="1">
    <location>
        <begin position="52"/>
        <end position="63"/>
    </location>
</feature>
<proteinExistence type="predicted"/>
<dbReference type="EMBL" id="CP031198">
    <property type="protein sequence ID" value="QCZ52238.1"/>
    <property type="molecule type" value="Genomic_DNA"/>
</dbReference>
<keyword evidence="2" id="KW-0812">Transmembrane</keyword>
<sequence>MHHTRFTLPADNQPGGQPNQFCPNCGHPVAEGDTFCENCGYNLKTATPEAHTATAQPKTPTPQRSQRRPMTKKTKRWGWGLGIIILLLVIFGIWGNHHYSRQATLNRVVTHLRTEKNLTTSVTTNSSALKLTNSSMKPLSRYYQQHPKALATLKAELENGGVSSDETLTYGQNGHHLLFFPKYQLTVNPVRPTITTNHKDTVIKLDGKKIATANSDYYSKKLPAMVPGQYTLASNGTVSGHQITNKASYHITTNATYDLSLKTISVTFKTLANSTVYLNGKKLGVADSSGLLTMKDEPWSQDMKAYATYKVGHSLIKTKTANLTESDDGYDVALNYPGLIDKDTADDLISDVFSMVDDLANEGDDDDSVTSDDDSSLPDYFMDGTSNSQYQELVKMAEGYYKDDDVDSVDMDTTVKDVAPGTDESSLVTYTVKYTFYHDDDEHIQVYAYTATVKPDSDNDSGNTNKITKISAAQKISDTSKSSDDD</sequence>
<dbReference type="RefSeq" id="WP_075168766.1">
    <property type="nucleotide sequence ID" value="NZ_CP031198.1"/>
</dbReference>
<feature type="region of interest" description="Disordered" evidence="1">
    <location>
        <begin position="361"/>
        <end position="383"/>
    </location>
</feature>
<dbReference type="Pfam" id="PF22820">
    <property type="entry name" value="TcaA_3rd_4th"/>
    <property type="match status" value="1"/>
</dbReference>
<feature type="compositionally biased region" description="Acidic residues" evidence="1">
    <location>
        <begin position="361"/>
        <end position="376"/>
    </location>
</feature>
<keyword evidence="2" id="KW-1133">Transmembrane helix</keyword>
<evidence type="ECO:0000256" key="1">
    <source>
        <dbReference type="SAM" id="MobiDB-lite"/>
    </source>
</evidence>
<reference evidence="5 6" key="1">
    <citation type="submission" date="2018-07" db="EMBL/GenBank/DDBJ databases">
        <authorList>
            <person name="Feyereisen M."/>
        </authorList>
    </citation>
    <scope>NUCLEOTIDE SEQUENCE [LARGE SCALE GENOMIC DNA]</scope>
    <source>
        <strain evidence="5 6">UCCLBBS449</strain>
    </source>
</reference>
<dbReference type="Pfam" id="PF13240">
    <property type="entry name" value="Zn_Ribbon_1"/>
    <property type="match status" value="1"/>
</dbReference>
<feature type="region of interest" description="Disordered" evidence="1">
    <location>
        <begin position="454"/>
        <end position="486"/>
    </location>
</feature>
<feature type="transmembrane region" description="Helical" evidence="2">
    <location>
        <begin position="77"/>
        <end position="95"/>
    </location>
</feature>
<evidence type="ECO:0000313" key="5">
    <source>
        <dbReference type="EMBL" id="QCZ52238.1"/>
    </source>
</evidence>
<organism evidence="5 6">
    <name type="scientific">Levilactobacillus brevis</name>
    <name type="common">Lactobacillus brevis</name>
    <dbReference type="NCBI Taxonomy" id="1580"/>
    <lineage>
        <taxon>Bacteria</taxon>
        <taxon>Bacillati</taxon>
        <taxon>Bacillota</taxon>
        <taxon>Bacilli</taxon>
        <taxon>Lactobacillales</taxon>
        <taxon>Lactobacillaceae</taxon>
        <taxon>Levilactobacillus</taxon>
    </lineage>
</organism>
<dbReference type="Proteomes" id="UP000307074">
    <property type="component" value="Chromosome"/>
</dbReference>
<name>A0A5B7XX73_LEVBR</name>
<evidence type="ECO:0000256" key="2">
    <source>
        <dbReference type="SAM" id="Phobius"/>
    </source>
</evidence>
<dbReference type="InterPro" id="IPR026870">
    <property type="entry name" value="Zinc_ribbon_dom"/>
</dbReference>
<evidence type="ECO:0000259" key="3">
    <source>
        <dbReference type="Pfam" id="PF13240"/>
    </source>
</evidence>
<evidence type="ECO:0000313" key="6">
    <source>
        <dbReference type="Proteomes" id="UP000307074"/>
    </source>
</evidence>
<feature type="domain" description="Zinc-ribbon" evidence="3">
    <location>
        <begin position="21"/>
        <end position="43"/>
    </location>
</feature>
<keyword evidence="2" id="KW-0472">Membrane</keyword>
<feature type="region of interest" description="Disordered" evidence="1">
    <location>
        <begin position="49"/>
        <end position="72"/>
    </location>
</feature>
<dbReference type="AlphaFoldDB" id="A0A5B7XX73"/>